<name>A0A2I2L3K3_9VIRU</name>
<dbReference type="Proteomes" id="UP000236316">
    <property type="component" value="Segment"/>
</dbReference>
<evidence type="ECO:0000256" key="1">
    <source>
        <dbReference type="SAM" id="Phobius"/>
    </source>
</evidence>
<keyword evidence="1" id="KW-1133">Transmembrane helix</keyword>
<proteinExistence type="predicted"/>
<dbReference type="EMBL" id="LT906555">
    <property type="protein sequence ID" value="SNW62112.1"/>
    <property type="molecule type" value="Genomic_DNA"/>
</dbReference>
<dbReference type="RefSeq" id="YP_009448414.1">
    <property type="nucleotide sequence ID" value="NC_036594.1"/>
</dbReference>
<accession>A0A2I2L3K3</accession>
<protein>
    <submittedName>
        <fullName evidence="2">Transmembrane domain-containing protein</fullName>
    </submittedName>
</protein>
<organism evidence="2">
    <name type="scientific">Orpheovirus IHUMI-LCC2</name>
    <dbReference type="NCBI Taxonomy" id="2023057"/>
    <lineage>
        <taxon>Viruses</taxon>
        <taxon>Varidnaviria</taxon>
        <taxon>Bamfordvirae</taxon>
        <taxon>Nucleocytoviricota</taxon>
        <taxon>Megaviricetes</taxon>
        <taxon>Pimascovirales</taxon>
        <taxon>Ocovirineae</taxon>
        <taxon>Orpheoviridae</taxon>
        <taxon>Alphaorpheovirus</taxon>
        <taxon>Alphaorpheovirus massiliense</taxon>
    </lineage>
</organism>
<evidence type="ECO:0000313" key="3">
    <source>
        <dbReference type="Proteomes" id="UP000236316"/>
    </source>
</evidence>
<feature type="transmembrane region" description="Helical" evidence="1">
    <location>
        <begin position="52"/>
        <end position="77"/>
    </location>
</feature>
<keyword evidence="1 2" id="KW-0812">Transmembrane</keyword>
<gene>
    <name evidence="2" type="ORF">ORPV_208</name>
</gene>
<dbReference type="GeneID" id="35381971"/>
<evidence type="ECO:0000313" key="2">
    <source>
        <dbReference type="EMBL" id="SNW62112.1"/>
    </source>
</evidence>
<dbReference type="KEGG" id="vg:35381971"/>
<reference evidence="2" key="1">
    <citation type="submission" date="2017-08" db="EMBL/GenBank/DDBJ databases">
        <authorList>
            <consortium name="Urmite Genomes"/>
        </authorList>
    </citation>
    <scope>NUCLEOTIDE SEQUENCE [LARGE SCALE GENOMIC DNA]</scope>
    <source>
        <strain evidence="2">IHUMI-LCC2</strain>
    </source>
</reference>
<feature type="transmembrane region" description="Helical" evidence="1">
    <location>
        <begin position="25"/>
        <end position="45"/>
    </location>
</feature>
<keyword evidence="1" id="KW-0472">Membrane</keyword>
<keyword evidence="3" id="KW-1185">Reference proteome</keyword>
<sequence>MTFIIIIIYILKERYNEYYPMLYKIHKFLFMYTTLPMFYIILILLKYISKVILYLIIIQNLGKCIIYNYLMISYIIINP</sequence>